<feature type="transmembrane region" description="Helical" evidence="7">
    <location>
        <begin position="320"/>
        <end position="340"/>
    </location>
</feature>
<dbReference type="PANTHER" id="PTHR23508:SF10">
    <property type="entry name" value="CARBOXYLIC ACID TRANSPORTER PROTEIN HOMOLOG"/>
    <property type="match status" value="1"/>
</dbReference>
<evidence type="ECO:0000313" key="10">
    <source>
        <dbReference type="Proteomes" id="UP000191144"/>
    </source>
</evidence>
<evidence type="ECO:0000256" key="1">
    <source>
        <dbReference type="ARBA" id="ARBA00004141"/>
    </source>
</evidence>
<feature type="transmembrane region" description="Helical" evidence="7">
    <location>
        <begin position="126"/>
        <end position="146"/>
    </location>
</feature>
<evidence type="ECO:0000256" key="2">
    <source>
        <dbReference type="ARBA" id="ARBA00010992"/>
    </source>
</evidence>
<evidence type="ECO:0000313" key="9">
    <source>
        <dbReference type="EMBL" id="SCV01744.1"/>
    </source>
</evidence>
<evidence type="ECO:0000256" key="6">
    <source>
        <dbReference type="ARBA" id="ARBA00023136"/>
    </source>
</evidence>
<gene>
    <name evidence="9" type="ORF">LAME_0G18206G</name>
</gene>
<evidence type="ECO:0000256" key="7">
    <source>
        <dbReference type="SAM" id="Phobius"/>
    </source>
</evidence>
<dbReference type="GO" id="GO:0001406">
    <property type="term" value="F:glycerophosphodiester transmembrane transporter activity"/>
    <property type="evidence" value="ECO:0007669"/>
    <property type="project" value="UniProtKB-ARBA"/>
</dbReference>
<protein>
    <submittedName>
        <fullName evidence="9">LAME_0G18206g1_1</fullName>
    </submittedName>
</protein>
<dbReference type="FunFam" id="1.20.1250.20:FF:000140">
    <property type="entry name" value="Putative MFS phospholipid transporter"/>
    <property type="match status" value="1"/>
</dbReference>
<feature type="transmembrane region" description="Helical" evidence="7">
    <location>
        <begin position="100"/>
        <end position="120"/>
    </location>
</feature>
<feature type="transmembrane region" description="Helical" evidence="7">
    <location>
        <begin position="257"/>
        <end position="282"/>
    </location>
</feature>
<dbReference type="PANTHER" id="PTHR23508">
    <property type="entry name" value="CARBOXYLIC ACID TRANSPORTER PROTEIN HOMOLOG"/>
    <property type="match status" value="1"/>
</dbReference>
<dbReference type="CDD" id="cd17364">
    <property type="entry name" value="MFS_PhT"/>
    <property type="match status" value="1"/>
</dbReference>
<dbReference type="EMBL" id="LT598484">
    <property type="protein sequence ID" value="SCV01744.1"/>
    <property type="molecule type" value="Genomic_DNA"/>
</dbReference>
<dbReference type="OrthoDB" id="2153661at2759"/>
<feature type="transmembrane region" description="Helical" evidence="7">
    <location>
        <begin position="74"/>
        <end position="93"/>
    </location>
</feature>
<keyword evidence="4 7" id="KW-0812">Transmembrane</keyword>
<dbReference type="Gene3D" id="1.20.1250.20">
    <property type="entry name" value="MFS general substrate transporter like domains"/>
    <property type="match status" value="1"/>
</dbReference>
<keyword evidence="10" id="KW-1185">Reference proteome</keyword>
<feature type="transmembrane region" description="Helical" evidence="7">
    <location>
        <begin position="27"/>
        <end position="45"/>
    </location>
</feature>
<dbReference type="GO" id="GO:0046943">
    <property type="term" value="F:carboxylic acid transmembrane transporter activity"/>
    <property type="evidence" value="ECO:0007669"/>
    <property type="project" value="TreeGrafter"/>
</dbReference>
<evidence type="ECO:0000256" key="5">
    <source>
        <dbReference type="ARBA" id="ARBA00022989"/>
    </source>
</evidence>
<dbReference type="Pfam" id="PF00083">
    <property type="entry name" value="Sugar_tr"/>
    <property type="match status" value="1"/>
</dbReference>
<evidence type="ECO:0000256" key="4">
    <source>
        <dbReference type="ARBA" id="ARBA00022692"/>
    </source>
</evidence>
<organism evidence="9 10">
    <name type="scientific">Lachancea meyersii CBS 8951</name>
    <dbReference type="NCBI Taxonomy" id="1266667"/>
    <lineage>
        <taxon>Eukaryota</taxon>
        <taxon>Fungi</taxon>
        <taxon>Dikarya</taxon>
        <taxon>Ascomycota</taxon>
        <taxon>Saccharomycotina</taxon>
        <taxon>Saccharomycetes</taxon>
        <taxon>Saccharomycetales</taxon>
        <taxon>Saccharomycetaceae</taxon>
        <taxon>Lachancea</taxon>
    </lineage>
</organism>
<evidence type="ECO:0000256" key="3">
    <source>
        <dbReference type="ARBA" id="ARBA00022448"/>
    </source>
</evidence>
<dbReference type="InterPro" id="IPR005828">
    <property type="entry name" value="MFS_sugar_transport-like"/>
</dbReference>
<reference evidence="10" key="1">
    <citation type="submission" date="2016-03" db="EMBL/GenBank/DDBJ databases">
        <authorList>
            <person name="Devillers Hugo."/>
        </authorList>
    </citation>
    <scope>NUCLEOTIDE SEQUENCE [LARGE SCALE GENOMIC DNA]</scope>
</reference>
<dbReference type="AlphaFoldDB" id="A0A1G4KBP1"/>
<feature type="transmembrane region" description="Helical" evidence="7">
    <location>
        <begin position="385"/>
        <end position="407"/>
    </location>
</feature>
<dbReference type="PROSITE" id="PS50850">
    <property type="entry name" value="MFS"/>
    <property type="match status" value="1"/>
</dbReference>
<dbReference type="SUPFAM" id="SSF103473">
    <property type="entry name" value="MFS general substrate transporter"/>
    <property type="match status" value="1"/>
</dbReference>
<accession>A0A1G4KBP1</accession>
<keyword evidence="5 7" id="KW-1133">Transmembrane helix</keyword>
<dbReference type="InterPro" id="IPR020846">
    <property type="entry name" value="MFS_dom"/>
</dbReference>
<proteinExistence type="inferred from homology"/>
<comment type="similarity">
    <text evidence="2">Belongs to the major facilitator superfamily. Sugar transporter (TC 2.A.1.1) family.</text>
</comment>
<feature type="transmembrane region" description="Helical" evidence="7">
    <location>
        <begin position="346"/>
        <end position="364"/>
    </location>
</feature>
<evidence type="ECO:0000259" key="8">
    <source>
        <dbReference type="PROSITE" id="PS50850"/>
    </source>
</evidence>
<keyword evidence="6 7" id="KW-0472">Membrane</keyword>
<comment type="subcellular location">
    <subcellularLocation>
        <location evidence="1">Membrane</location>
        <topology evidence="1">Multi-pass membrane protein</topology>
    </subcellularLocation>
</comment>
<feature type="transmembrane region" description="Helical" evidence="7">
    <location>
        <begin position="203"/>
        <end position="223"/>
    </location>
</feature>
<dbReference type="InterPro" id="IPR036259">
    <property type="entry name" value="MFS_trans_sf"/>
</dbReference>
<feature type="transmembrane region" description="Helical" evidence="7">
    <location>
        <begin position="294"/>
        <end position="313"/>
    </location>
</feature>
<sequence>MTENSRILTYDANARKQRLSASREQRLTNIFMIMAAGFALISDGYQNNVMSMLNKVFPIEYGKHVYSDIVATRVSNASLIGTILGQVVVGVACDYMGRKWAILVATVLLVGGSALCAASHGTTVNGMFWMLTVMRGVTGFGLGAEYPCCSVSANEAANEHSETRRGGIMVLVTNLPLSLGGPFANIVFLIVYSICGPQHLPALWRTMFALGCAWPLSVFYFRWKTSSNALYTKGQFKSRVPLWLAAKYSWSRLLGTCFVWFCYDFVAFSNGLFSATIISSVIKDSSNIKTVAEWNLLLGIIAVPGVFLGAYLCDRIGRKYTLMFGFGGYLIFGLIIGCAWDKIHKITGLFIVFYGLMNGLANAGPGDMLGLTSSESFPTAIRGSCYGLSAAVGKVGAVVGVYCFNPVKANLGIRYVFIIAACCGLAGILATWILIPHSRENDLMEQDVKFHNYLVNHGWTGAMGMDVEETDLERKGTALSLSGTESYVKDSTMGVVVREISS</sequence>
<feature type="transmembrane region" description="Helical" evidence="7">
    <location>
        <begin position="167"/>
        <end position="191"/>
    </location>
</feature>
<name>A0A1G4KBP1_9SACH</name>
<feature type="transmembrane region" description="Helical" evidence="7">
    <location>
        <begin position="413"/>
        <end position="435"/>
    </location>
</feature>
<dbReference type="Proteomes" id="UP000191144">
    <property type="component" value="Chromosome G"/>
</dbReference>
<keyword evidence="3" id="KW-0813">Transport</keyword>
<dbReference type="GO" id="GO:0005886">
    <property type="term" value="C:plasma membrane"/>
    <property type="evidence" value="ECO:0007669"/>
    <property type="project" value="TreeGrafter"/>
</dbReference>
<feature type="domain" description="Major facilitator superfamily (MFS) profile" evidence="8">
    <location>
        <begin position="32"/>
        <end position="439"/>
    </location>
</feature>